<dbReference type="OrthoDB" id="5872175at2759"/>
<evidence type="ECO:0000313" key="2">
    <source>
        <dbReference type="Proteomes" id="UP000252519"/>
    </source>
</evidence>
<proteinExistence type="predicted"/>
<evidence type="ECO:0000313" key="1">
    <source>
        <dbReference type="EMBL" id="RCN42342.1"/>
    </source>
</evidence>
<gene>
    <name evidence="1" type="ORF">ANCCAN_11687</name>
</gene>
<name>A0A368GDB5_ANCCA</name>
<accession>A0A368GDB5</accession>
<organism evidence="1 2">
    <name type="scientific">Ancylostoma caninum</name>
    <name type="common">Dog hookworm</name>
    <dbReference type="NCBI Taxonomy" id="29170"/>
    <lineage>
        <taxon>Eukaryota</taxon>
        <taxon>Metazoa</taxon>
        <taxon>Ecdysozoa</taxon>
        <taxon>Nematoda</taxon>
        <taxon>Chromadorea</taxon>
        <taxon>Rhabditida</taxon>
        <taxon>Rhabditina</taxon>
        <taxon>Rhabditomorpha</taxon>
        <taxon>Strongyloidea</taxon>
        <taxon>Ancylostomatidae</taxon>
        <taxon>Ancylostomatinae</taxon>
        <taxon>Ancylostoma</taxon>
    </lineage>
</organism>
<protein>
    <submittedName>
        <fullName evidence="1">Uncharacterized protein</fullName>
    </submittedName>
</protein>
<comment type="caution">
    <text evidence="1">The sequence shown here is derived from an EMBL/GenBank/DDBJ whole genome shotgun (WGS) entry which is preliminary data.</text>
</comment>
<keyword evidence="2" id="KW-1185">Reference proteome</keyword>
<sequence>MSKAQHLPIVATVYRLEECRSLWQRELEHERLIEAYREKMLLYDDLSALRKEKLRGKKKSATWFR</sequence>
<reference evidence="1 2" key="1">
    <citation type="submission" date="2014-10" db="EMBL/GenBank/DDBJ databases">
        <title>Draft genome of the hookworm Ancylostoma caninum.</title>
        <authorList>
            <person name="Mitreva M."/>
        </authorList>
    </citation>
    <scope>NUCLEOTIDE SEQUENCE [LARGE SCALE GENOMIC DNA]</scope>
    <source>
        <strain evidence="1 2">Baltimore</strain>
    </source>
</reference>
<dbReference type="AlphaFoldDB" id="A0A368GDB5"/>
<dbReference type="EMBL" id="JOJR01000198">
    <property type="protein sequence ID" value="RCN42342.1"/>
    <property type="molecule type" value="Genomic_DNA"/>
</dbReference>
<dbReference type="Proteomes" id="UP000252519">
    <property type="component" value="Unassembled WGS sequence"/>
</dbReference>